<dbReference type="InterPro" id="IPR036388">
    <property type="entry name" value="WH-like_DNA-bd_sf"/>
</dbReference>
<proteinExistence type="predicted"/>
<evidence type="ECO:0000313" key="1">
    <source>
        <dbReference type="EMBL" id="OTG67498.1"/>
    </source>
</evidence>
<dbReference type="STRING" id="1977882.B9T28_02415"/>
<accession>A0A1Y3CLX8</accession>
<protein>
    <recommendedName>
        <fullName evidence="3">Transcriptional regulator</fullName>
    </recommendedName>
</protein>
<organism evidence="1 2">
    <name type="scientific">Acinetobacter silvestris</name>
    <dbReference type="NCBI Taxonomy" id="1977882"/>
    <lineage>
        <taxon>Bacteria</taxon>
        <taxon>Pseudomonadati</taxon>
        <taxon>Pseudomonadota</taxon>
        <taxon>Gammaproteobacteria</taxon>
        <taxon>Moraxellales</taxon>
        <taxon>Moraxellaceae</taxon>
        <taxon>Acinetobacter</taxon>
    </lineage>
</organism>
<sequence length="210" mass="23636">MIKTLGQTQQNLLHALHVHPSGLSMGLLVELLEITRTAIRQHIFALETQGFIQKGQIQASGGRPSQFYQLSSKGFDLFPKQYALFSKFLLSAALAEKGEHGLSTWLNQLGMYVAQDFKAQMLNERLPIRLIKTVNIMNTLAYDAALVETEALPAIEANNCVYHDLAREYPQVCQFDLALLSELTESKVTHEKCMQKGDPVCRFCFSDMQK</sequence>
<dbReference type="SUPFAM" id="SSF46785">
    <property type="entry name" value="Winged helix' DNA-binding domain"/>
    <property type="match status" value="1"/>
</dbReference>
<evidence type="ECO:0008006" key="3">
    <source>
        <dbReference type="Google" id="ProtNLM"/>
    </source>
</evidence>
<dbReference type="Gene3D" id="1.10.10.10">
    <property type="entry name" value="Winged helix-like DNA-binding domain superfamily/Winged helix DNA-binding domain"/>
    <property type="match status" value="1"/>
</dbReference>
<dbReference type="AlphaFoldDB" id="A0A1Y3CLX8"/>
<comment type="caution">
    <text evidence="1">The sequence shown here is derived from an EMBL/GenBank/DDBJ whole genome shotgun (WGS) entry which is preliminary data.</text>
</comment>
<name>A0A1Y3CLX8_9GAMM</name>
<keyword evidence="2" id="KW-1185">Reference proteome</keyword>
<dbReference type="EMBL" id="NEGB01000001">
    <property type="protein sequence ID" value="OTG67498.1"/>
    <property type="molecule type" value="Genomic_DNA"/>
</dbReference>
<dbReference type="OrthoDB" id="8545200at2"/>
<dbReference type="Proteomes" id="UP000242765">
    <property type="component" value="Unassembled WGS sequence"/>
</dbReference>
<evidence type="ECO:0000313" key="2">
    <source>
        <dbReference type="Proteomes" id="UP000242765"/>
    </source>
</evidence>
<reference evidence="1 2" key="1">
    <citation type="submission" date="2017-04" db="EMBL/GenBank/DDBJ databases">
        <title>High diversity of culturable Acinetobacter species in natural soil and water ecosystems.</title>
        <authorList>
            <person name="Nemec A."/>
            <person name="Radolfova-Krizova L."/>
        </authorList>
    </citation>
    <scope>NUCLEOTIDE SEQUENCE [LARGE SCALE GENOMIC DNA]</scope>
    <source>
        <strain evidence="1 2">ANC 4999</strain>
    </source>
</reference>
<gene>
    <name evidence="1" type="ORF">B9T28_02415</name>
</gene>
<dbReference type="InterPro" id="IPR036390">
    <property type="entry name" value="WH_DNA-bd_sf"/>
</dbReference>
<dbReference type="RefSeq" id="WP_086202349.1">
    <property type="nucleotide sequence ID" value="NZ_NEGB01000001.1"/>
</dbReference>